<dbReference type="PANTHER" id="PTHR43479">
    <property type="entry name" value="ACREF/ENVCD OPERON REPRESSOR-RELATED"/>
    <property type="match status" value="1"/>
</dbReference>
<accession>A0A2X3VIZ7</accession>
<evidence type="ECO:0000313" key="5">
    <source>
        <dbReference type="Proteomes" id="UP000249495"/>
    </source>
</evidence>
<dbReference type="EMBL" id="LS483343">
    <property type="protein sequence ID" value="SQF39508.1"/>
    <property type="molecule type" value="Genomic_DNA"/>
</dbReference>
<dbReference type="Pfam" id="PF00440">
    <property type="entry name" value="TetR_N"/>
    <property type="match status" value="1"/>
</dbReference>
<dbReference type="Pfam" id="PF14278">
    <property type="entry name" value="TetR_C_8"/>
    <property type="match status" value="1"/>
</dbReference>
<evidence type="ECO:0000256" key="2">
    <source>
        <dbReference type="PROSITE-ProRule" id="PRU00335"/>
    </source>
</evidence>
<dbReference type="GO" id="GO:0003677">
    <property type="term" value="F:DNA binding"/>
    <property type="evidence" value="ECO:0007669"/>
    <property type="project" value="UniProtKB-UniRule"/>
</dbReference>
<protein>
    <submittedName>
        <fullName evidence="4">Transcriptional regulator</fullName>
    </submittedName>
</protein>
<dbReference type="InterPro" id="IPR009057">
    <property type="entry name" value="Homeodomain-like_sf"/>
</dbReference>
<evidence type="ECO:0000256" key="1">
    <source>
        <dbReference type="ARBA" id="ARBA00023125"/>
    </source>
</evidence>
<organism evidence="4 5">
    <name type="scientific">Streptococcus ferus</name>
    <dbReference type="NCBI Taxonomy" id="1345"/>
    <lineage>
        <taxon>Bacteria</taxon>
        <taxon>Bacillati</taxon>
        <taxon>Bacillota</taxon>
        <taxon>Bacilli</taxon>
        <taxon>Lactobacillales</taxon>
        <taxon>Streptococcaceae</taxon>
        <taxon>Streptococcus</taxon>
    </lineage>
</organism>
<dbReference type="InterPro" id="IPR050624">
    <property type="entry name" value="HTH-type_Tx_Regulator"/>
</dbReference>
<dbReference type="PANTHER" id="PTHR43479:SF11">
    <property type="entry name" value="ACREF_ENVCD OPERON REPRESSOR-RELATED"/>
    <property type="match status" value="1"/>
</dbReference>
<feature type="domain" description="HTH tetR-type" evidence="3">
    <location>
        <begin position="9"/>
        <end position="69"/>
    </location>
</feature>
<evidence type="ECO:0000313" key="4">
    <source>
        <dbReference type="EMBL" id="SQF39508.1"/>
    </source>
</evidence>
<keyword evidence="5" id="KW-1185">Reference proteome</keyword>
<name>A0A2X3VIZ7_9STRE</name>
<keyword evidence="1 2" id="KW-0238">DNA-binding</keyword>
<dbReference type="Gene3D" id="1.10.357.10">
    <property type="entry name" value="Tetracycline Repressor, domain 2"/>
    <property type="match status" value="1"/>
</dbReference>
<proteinExistence type="predicted"/>
<dbReference type="Proteomes" id="UP000249495">
    <property type="component" value="Chromosome 1"/>
</dbReference>
<feature type="DNA-binding region" description="H-T-H motif" evidence="2">
    <location>
        <begin position="32"/>
        <end position="51"/>
    </location>
</feature>
<dbReference type="InterPro" id="IPR003772">
    <property type="entry name" value="YceD"/>
</dbReference>
<dbReference type="AlphaFoldDB" id="A0A2X3VIZ7"/>
<sequence length="370" mass="42645">MTGYQTKRKNTKTYLREAFFSLLEERPINQVTVSALTKKAGISRGTFYLHYLDINDFIQSIKSEIYSVIEEHLQDDLFHDAELSKLTFLIDYVEDTFAVFKALIGKNGDKAFEAYLIRAIKRFILGHAKVSYQDKTIPETYVIDILTMSVIAIIYTWLDEENPRTSREIIDIIVKTRTLSPADLYRRESVMYTLNEIRKASDGILFDDTFDLEAALRERNPEILGLEGLEAKGKVVYDDGFYVLDYYLTYTITLPSSRSLEPVQRSEQLMVEEVFIESQDVSAKKDLVEEELVIILEDPVIDLKESILDNILLNIPLKVLTPDEEANEELPSGKDWQIISQAQYEELKEKNKEAENPFAALSNLFDDENQ</sequence>
<evidence type="ECO:0000259" key="3">
    <source>
        <dbReference type="PROSITE" id="PS50977"/>
    </source>
</evidence>
<dbReference type="InterPro" id="IPR001647">
    <property type="entry name" value="HTH_TetR"/>
</dbReference>
<dbReference type="InterPro" id="IPR039532">
    <property type="entry name" value="TetR_C_Firmicutes"/>
</dbReference>
<dbReference type="STRING" id="1123303.GCA_000372425_01666"/>
<gene>
    <name evidence="4" type="ORF">NCTC12278_00367</name>
</gene>
<dbReference type="PROSITE" id="PS50977">
    <property type="entry name" value="HTH_TETR_2"/>
    <property type="match status" value="1"/>
</dbReference>
<dbReference type="KEGG" id="sfer:NCTC12278_00367"/>
<dbReference type="Pfam" id="PF02620">
    <property type="entry name" value="YceD"/>
    <property type="match status" value="1"/>
</dbReference>
<dbReference type="SUPFAM" id="SSF46689">
    <property type="entry name" value="Homeodomain-like"/>
    <property type="match status" value="1"/>
</dbReference>
<reference evidence="4 5" key="1">
    <citation type="submission" date="2018-06" db="EMBL/GenBank/DDBJ databases">
        <authorList>
            <consortium name="Pathogen Informatics"/>
            <person name="Doyle S."/>
        </authorList>
    </citation>
    <scope>NUCLEOTIDE SEQUENCE [LARGE SCALE GENOMIC DNA]</scope>
    <source>
        <strain evidence="4 5">NCTC12278</strain>
    </source>
</reference>